<gene>
    <name evidence="4" type="ORF">M5D96_007974</name>
</gene>
<dbReference type="PROSITE" id="PS51155">
    <property type="entry name" value="CHIT_BIND_RR_2"/>
    <property type="match status" value="1"/>
</dbReference>
<proteinExistence type="predicted"/>
<evidence type="ECO:0008006" key="6">
    <source>
        <dbReference type="Google" id="ProtNLM"/>
    </source>
</evidence>
<evidence type="ECO:0000256" key="2">
    <source>
        <dbReference type="PROSITE-ProRule" id="PRU00497"/>
    </source>
</evidence>
<evidence type="ECO:0000313" key="5">
    <source>
        <dbReference type="Proteomes" id="UP001059596"/>
    </source>
</evidence>
<evidence type="ECO:0000256" key="3">
    <source>
        <dbReference type="SAM" id="Phobius"/>
    </source>
</evidence>
<dbReference type="Pfam" id="PF00379">
    <property type="entry name" value="Chitin_bind_4"/>
    <property type="match status" value="1"/>
</dbReference>
<evidence type="ECO:0000313" key="4">
    <source>
        <dbReference type="EMBL" id="KAI8039251.1"/>
    </source>
</evidence>
<keyword evidence="3" id="KW-0472">Membrane</keyword>
<dbReference type="InterPro" id="IPR000618">
    <property type="entry name" value="Insect_cuticle"/>
</dbReference>
<dbReference type="GO" id="GO:0042302">
    <property type="term" value="F:structural constituent of cuticle"/>
    <property type="evidence" value="ECO:0007669"/>
    <property type="project" value="UniProtKB-UniRule"/>
</dbReference>
<reference evidence="4" key="1">
    <citation type="journal article" date="2023" name="Genome Biol. Evol.">
        <title>Long-read-based Genome Assembly of Drosophila gunungcola Reveals Fewer Chemosensory Genes in Flower-breeding Species.</title>
        <authorList>
            <person name="Negi A."/>
            <person name="Liao B.Y."/>
            <person name="Yeh S.D."/>
        </authorList>
    </citation>
    <scope>NUCLEOTIDE SEQUENCE</scope>
    <source>
        <strain evidence="4">Sukarami</strain>
    </source>
</reference>
<accession>A0A9P9YLR3</accession>
<sequence length="159" mass="18400">MLMPTCPVNMAYGLEVVFVYVFVILWLLQIAHTQRGPAGHIEFYNDYGKNHDDERLHYSHQYHISDAASQVHILHREQRQGDHVSGSYVHLEPNGHIRSVHYEVRGPSRGFKAVVEQRTGNSRVHQAMEFRNRNRNWNPRPPSQPIRALSLAEPVAFVI</sequence>
<feature type="transmembrane region" description="Helical" evidence="3">
    <location>
        <begin position="12"/>
        <end position="31"/>
    </location>
</feature>
<evidence type="ECO:0000256" key="1">
    <source>
        <dbReference type="ARBA" id="ARBA00022460"/>
    </source>
</evidence>
<dbReference type="GO" id="GO:0005615">
    <property type="term" value="C:extracellular space"/>
    <property type="evidence" value="ECO:0007669"/>
    <property type="project" value="TreeGrafter"/>
</dbReference>
<protein>
    <recommendedName>
        <fullName evidence="6">Cuticle protein 7</fullName>
    </recommendedName>
</protein>
<dbReference type="PANTHER" id="PTHR12236">
    <property type="entry name" value="STRUCTURAL CONTITUENT OF CUTICLE"/>
    <property type="match status" value="1"/>
</dbReference>
<dbReference type="AlphaFoldDB" id="A0A9P9YLR3"/>
<dbReference type="InterPro" id="IPR051217">
    <property type="entry name" value="Insect_Cuticle_Struc_Prot"/>
</dbReference>
<dbReference type="Proteomes" id="UP001059596">
    <property type="component" value="Unassembled WGS sequence"/>
</dbReference>
<comment type="caution">
    <text evidence="4">The sequence shown here is derived from an EMBL/GenBank/DDBJ whole genome shotgun (WGS) entry which is preliminary data.</text>
</comment>
<name>A0A9P9YLR3_9MUSC</name>
<organism evidence="4 5">
    <name type="scientific">Drosophila gunungcola</name>
    <name type="common">fruit fly</name>
    <dbReference type="NCBI Taxonomy" id="103775"/>
    <lineage>
        <taxon>Eukaryota</taxon>
        <taxon>Metazoa</taxon>
        <taxon>Ecdysozoa</taxon>
        <taxon>Arthropoda</taxon>
        <taxon>Hexapoda</taxon>
        <taxon>Insecta</taxon>
        <taxon>Pterygota</taxon>
        <taxon>Neoptera</taxon>
        <taxon>Endopterygota</taxon>
        <taxon>Diptera</taxon>
        <taxon>Brachycera</taxon>
        <taxon>Muscomorpha</taxon>
        <taxon>Ephydroidea</taxon>
        <taxon>Drosophilidae</taxon>
        <taxon>Drosophila</taxon>
        <taxon>Sophophora</taxon>
    </lineage>
</organism>
<dbReference type="EMBL" id="JAMKOV010000006">
    <property type="protein sequence ID" value="KAI8039251.1"/>
    <property type="molecule type" value="Genomic_DNA"/>
</dbReference>
<dbReference type="OrthoDB" id="6510765at2759"/>
<dbReference type="GO" id="GO:0031012">
    <property type="term" value="C:extracellular matrix"/>
    <property type="evidence" value="ECO:0007669"/>
    <property type="project" value="TreeGrafter"/>
</dbReference>
<keyword evidence="3" id="KW-0812">Transmembrane</keyword>
<keyword evidence="3" id="KW-1133">Transmembrane helix</keyword>
<keyword evidence="5" id="KW-1185">Reference proteome</keyword>
<dbReference type="PANTHER" id="PTHR12236:SF86">
    <property type="entry name" value="CCP84AC-RELATED"/>
    <property type="match status" value="1"/>
</dbReference>
<keyword evidence="1 2" id="KW-0193">Cuticle</keyword>